<accession>A0A2N9GVM9</accession>
<organism evidence="3">
    <name type="scientific">Fagus sylvatica</name>
    <name type="common">Beechnut</name>
    <dbReference type="NCBI Taxonomy" id="28930"/>
    <lineage>
        <taxon>Eukaryota</taxon>
        <taxon>Viridiplantae</taxon>
        <taxon>Streptophyta</taxon>
        <taxon>Embryophyta</taxon>
        <taxon>Tracheophyta</taxon>
        <taxon>Spermatophyta</taxon>
        <taxon>Magnoliopsida</taxon>
        <taxon>eudicotyledons</taxon>
        <taxon>Gunneridae</taxon>
        <taxon>Pentapetalae</taxon>
        <taxon>rosids</taxon>
        <taxon>fabids</taxon>
        <taxon>Fagales</taxon>
        <taxon>Fagaceae</taxon>
        <taxon>Fagus</taxon>
    </lineage>
</organism>
<feature type="region of interest" description="Disordered" evidence="2">
    <location>
        <begin position="465"/>
        <end position="530"/>
    </location>
</feature>
<feature type="compositionally biased region" description="Pro residues" evidence="2">
    <location>
        <begin position="513"/>
        <end position="530"/>
    </location>
</feature>
<name>A0A2N9GVM9_FAGSY</name>
<evidence type="ECO:0000313" key="3">
    <source>
        <dbReference type="EMBL" id="SPD03390.1"/>
    </source>
</evidence>
<feature type="coiled-coil region" evidence="1">
    <location>
        <begin position="382"/>
        <end position="424"/>
    </location>
</feature>
<evidence type="ECO:0000256" key="2">
    <source>
        <dbReference type="SAM" id="MobiDB-lite"/>
    </source>
</evidence>
<keyword evidence="1" id="KW-0175">Coiled coil</keyword>
<gene>
    <name evidence="3" type="ORF">FSB_LOCUS31272</name>
</gene>
<feature type="compositionally biased region" description="Pro residues" evidence="2">
    <location>
        <begin position="487"/>
        <end position="498"/>
    </location>
</feature>
<evidence type="ECO:0000256" key="1">
    <source>
        <dbReference type="SAM" id="Coils"/>
    </source>
</evidence>
<dbReference type="AlphaFoldDB" id="A0A2N9GVM9"/>
<feature type="compositionally biased region" description="Low complexity" evidence="2">
    <location>
        <begin position="473"/>
        <end position="486"/>
    </location>
</feature>
<protein>
    <submittedName>
        <fullName evidence="3">Uncharacterized protein</fullName>
    </submittedName>
</protein>
<dbReference type="EMBL" id="OIVN01002411">
    <property type="protein sequence ID" value="SPD03390.1"/>
    <property type="molecule type" value="Genomic_DNA"/>
</dbReference>
<proteinExistence type="predicted"/>
<sequence>MEAFRARYRVPNDVRLRYCGVKDIPMLNKDEILVPMMSIVEGGVRFPLNPLLTDFLYTVNACPAQLSINVFHIVMGVATLNRLLGVRLSPKEILHIYSYNCPGSESATSCHLRARKVDVKLVNGLPKSHKGFDNDFLVFSGGWFAGGSSCRNDFGLPVPSRLKVSKYELRLEDLKKVLEANIYIDRIGQPRSVPLLLGYTPLIEDFLEGPTVPRSKEVQVETPTLFEAHPASSEIPSEDSDLIPIGQVLEMGPVDPFELMDEAMQPPQIVEIEEPEMVSEQPQRVKRAKTEISDIPGPSSTEETWAPELRAGKRLITTQDSLLGTANADISSRIAHGLGATVCLPQDILAWNAMPTGKAVRQIAAQGILTLEPRIYDFEQILKEKDEKHANVMAEVARIEAEQKAKAEAEAVELNEKVKLLEAECLRSIGLAREEGIQEGKKVGQEDLMEQTTRMMRMLGEQGTGLLAPVNEDPSSLPKDASDPSASDPPAPSGPIPIDPTASEPIDLTVSDPPAPSGPFPIDPAPPSKD</sequence>
<reference evidence="3" key="1">
    <citation type="submission" date="2018-02" db="EMBL/GenBank/DDBJ databases">
        <authorList>
            <person name="Cohen D.B."/>
            <person name="Kent A.D."/>
        </authorList>
    </citation>
    <scope>NUCLEOTIDE SEQUENCE</scope>
</reference>